<dbReference type="InterPro" id="IPR007577">
    <property type="entry name" value="GlycoTrfase_DXD_sugar-bd_CS"/>
</dbReference>
<dbReference type="InterPro" id="IPR051706">
    <property type="entry name" value="Glycosyltransferase_domain"/>
</dbReference>
<dbReference type="Gene3D" id="3.90.550.20">
    <property type="match status" value="1"/>
</dbReference>
<gene>
    <name evidence="2" type="ORF">ACFFHT_07645</name>
</gene>
<sequence>MNIQSEVKYKHLILISNGLTRLLGNIIKTISYPFHLFFPKKRFVIPEFSSAKRAKTQVNKITPVIWQTNYSNRVTLPVYCNYLFNRLLSLDYDYRYVSTEGREEYIKSHADQRTYQAYMKLTDGAAQADFWRIFVLYNEGGVYMDIDAHLVWNLSSIIKKHDNEVVIFRRDKYTNFFLASMKGNEFLGKTLELIIDNIEQKRIDGGVFSLTGPVTLNDALKNYDSINSRLDKLTCSQGTFTNEYFQYMDKKRGKWIHRSNDELLK</sequence>
<dbReference type="Pfam" id="PF04488">
    <property type="entry name" value="Gly_transf_sug"/>
    <property type="match status" value="1"/>
</dbReference>
<dbReference type="PANTHER" id="PTHR32385:SF15">
    <property type="entry name" value="INOSITOL PHOSPHOCERAMIDE MANNOSYLTRANSFERASE 1"/>
    <property type="match status" value="1"/>
</dbReference>
<organism evidence="2 3">
    <name type="scientific">Gallibacterium melopsittaci</name>
    <dbReference type="NCBI Taxonomy" id="516063"/>
    <lineage>
        <taxon>Bacteria</taxon>
        <taxon>Pseudomonadati</taxon>
        <taxon>Pseudomonadota</taxon>
        <taxon>Gammaproteobacteria</taxon>
        <taxon>Pasteurellales</taxon>
        <taxon>Pasteurellaceae</taxon>
        <taxon>Gallibacterium</taxon>
    </lineage>
</organism>
<dbReference type="SUPFAM" id="SSF53448">
    <property type="entry name" value="Nucleotide-diphospho-sugar transferases"/>
    <property type="match status" value="1"/>
</dbReference>
<proteinExistence type="predicted"/>
<dbReference type="EMBL" id="JBHLWA010000033">
    <property type="protein sequence ID" value="MFC0323430.1"/>
    <property type="molecule type" value="Genomic_DNA"/>
</dbReference>
<dbReference type="RefSeq" id="WP_382375012.1">
    <property type="nucleotide sequence ID" value="NZ_JBHLWA010000033.1"/>
</dbReference>
<evidence type="ECO:0000256" key="1">
    <source>
        <dbReference type="ARBA" id="ARBA00022679"/>
    </source>
</evidence>
<keyword evidence="1" id="KW-0808">Transferase</keyword>
<dbReference type="InterPro" id="IPR029044">
    <property type="entry name" value="Nucleotide-diphossugar_trans"/>
</dbReference>
<reference evidence="2 3" key="1">
    <citation type="submission" date="2024-09" db="EMBL/GenBank/DDBJ databases">
        <authorList>
            <person name="Sun Q."/>
            <person name="Mori K."/>
        </authorList>
    </citation>
    <scope>NUCLEOTIDE SEQUENCE [LARGE SCALE GENOMIC DNA]</scope>
    <source>
        <strain evidence="2 3">CCM 7538</strain>
    </source>
</reference>
<comment type="caution">
    <text evidence="2">The sequence shown here is derived from an EMBL/GenBank/DDBJ whole genome shotgun (WGS) entry which is preliminary data.</text>
</comment>
<evidence type="ECO:0000313" key="3">
    <source>
        <dbReference type="Proteomes" id="UP001589769"/>
    </source>
</evidence>
<evidence type="ECO:0000313" key="2">
    <source>
        <dbReference type="EMBL" id="MFC0323430.1"/>
    </source>
</evidence>
<dbReference type="PANTHER" id="PTHR32385">
    <property type="entry name" value="MANNOSYL PHOSPHORYLINOSITOL CERAMIDE SYNTHASE"/>
    <property type="match status" value="1"/>
</dbReference>
<keyword evidence="3" id="KW-1185">Reference proteome</keyword>
<dbReference type="Proteomes" id="UP001589769">
    <property type="component" value="Unassembled WGS sequence"/>
</dbReference>
<protein>
    <submittedName>
        <fullName evidence="2">Glycosyltransferase family 32 protein</fullName>
    </submittedName>
</protein>
<accession>A0ABV6HX22</accession>
<name>A0ABV6HX22_9PAST</name>